<name>A0ABP2QPB3_BAREL</name>
<protein>
    <submittedName>
        <fullName evidence="1">Uncharacterized protein</fullName>
    </submittedName>
</protein>
<comment type="caution">
    <text evidence="1">The sequence shown here is derived from an EMBL/GenBank/DDBJ whole genome shotgun (WGS) entry which is preliminary data.</text>
</comment>
<proteinExistence type="predicted"/>
<evidence type="ECO:0000313" key="2">
    <source>
        <dbReference type="Proteomes" id="UP000008942"/>
    </source>
</evidence>
<organism evidence="1 2">
    <name type="scientific">Bartonella elizabethae Re6043vi</name>
    <dbReference type="NCBI Taxonomy" id="1094554"/>
    <lineage>
        <taxon>Bacteria</taxon>
        <taxon>Pseudomonadati</taxon>
        <taxon>Pseudomonadota</taxon>
        <taxon>Alphaproteobacteria</taxon>
        <taxon>Hyphomicrobiales</taxon>
        <taxon>Bartonellaceae</taxon>
        <taxon>Bartonella</taxon>
    </lineage>
</organism>
<accession>A0ABP2QPB3</accession>
<gene>
    <name evidence="1" type="ORF">MCU_00698</name>
</gene>
<reference evidence="1 2" key="1">
    <citation type="submission" date="2012-03" db="EMBL/GenBank/DDBJ databases">
        <title>The Genome Sequence of Bartonella elizabethae Re6043vi.</title>
        <authorList>
            <consortium name="The Broad Institute Genome Sequencing Platform"/>
            <consortium name="The Broad Institute Genome Sequencing Center for Infectious Disease"/>
            <person name="Feldgarden M."/>
            <person name="Kirby J."/>
            <person name="Kosoy M."/>
            <person name="Birtles R."/>
            <person name="Probert W.S."/>
            <person name="Chiaraviglio L."/>
            <person name="Young S.K."/>
            <person name="Zeng Q."/>
            <person name="Gargeya S."/>
            <person name="Fitzgerald M."/>
            <person name="Haas B."/>
            <person name="Abouelleil A."/>
            <person name="Alvarado L."/>
            <person name="Arachchi H.M."/>
            <person name="Berlin A."/>
            <person name="Chapman S.B."/>
            <person name="Gearin G."/>
            <person name="Goldberg J."/>
            <person name="Griggs A."/>
            <person name="Gujja S."/>
            <person name="Hansen M."/>
            <person name="Heiman D."/>
            <person name="Howarth C."/>
            <person name="Larimer J."/>
            <person name="Lui A."/>
            <person name="MacDonald P.J.P."/>
            <person name="McCowen C."/>
            <person name="Montmayeur A."/>
            <person name="Murphy C."/>
            <person name="Neiman D."/>
            <person name="Pearson M."/>
            <person name="Priest M."/>
            <person name="Roberts A."/>
            <person name="Saif S."/>
            <person name="Shea T."/>
            <person name="Sisk P."/>
            <person name="Stolte C."/>
            <person name="Sykes S."/>
            <person name="Wortman J."/>
            <person name="Nusbaum C."/>
            <person name="Birren B."/>
        </authorList>
    </citation>
    <scope>NUCLEOTIDE SEQUENCE [LARGE SCALE GENOMIC DNA]</scope>
    <source>
        <strain evidence="1 2">Re6043vi</strain>
    </source>
</reference>
<dbReference type="EMBL" id="AILW01000003">
    <property type="protein sequence ID" value="EJF84030.1"/>
    <property type="molecule type" value="Genomic_DNA"/>
</dbReference>
<evidence type="ECO:0000313" key="1">
    <source>
        <dbReference type="EMBL" id="EJF84030.1"/>
    </source>
</evidence>
<keyword evidence="2" id="KW-1185">Reference proteome</keyword>
<sequence length="33" mass="3654">MTHNPAHSSEVLKVAFLEEMGITIPQPSFNKIS</sequence>
<dbReference type="Proteomes" id="UP000008942">
    <property type="component" value="Unassembled WGS sequence"/>
</dbReference>